<evidence type="ECO:0000256" key="1">
    <source>
        <dbReference type="ARBA" id="ARBA00022737"/>
    </source>
</evidence>
<dbReference type="PROSITE" id="PS50020">
    <property type="entry name" value="WW_DOMAIN_2"/>
    <property type="match status" value="1"/>
</dbReference>
<protein>
    <recommendedName>
        <fullName evidence="3">WW domain-containing protein</fullName>
    </recommendedName>
</protein>
<dbReference type="Gene3D" id="2.20.70.10">
    <property type="match status" value="1"/>
</dbReference>
<dbReference type="PANTHER" id="PTHR15377:SF3">
    <property type="entry name" value="WW DOMAIN-CONTAINING PROTEIN"/>
    <property type="match status" value="1"/>
</dbReference>
<keyword evidence="1" id="KW-0677">Repeat</keyword>
<proteinExistence type="predicted"/>
<dbReference type="GO" id="GO:0003712">
    <property type="term" value="F:transcription coregulator activity"/>
    <property type="evidence" value="ECO:0007669"/>
    <property type="project" value="TreeGrafter"/>
</dbReference>
<dbReference type="PANTHER" id="PTHR15377">
    <property type="entry name" value="TRANSCRIPTION ELONGATION REGULATOR 1"/>
    <property type="match status" value="1"/>
</dbReference>
<dbReference type="InterPro" id="IPR036020">
    <property type="entry name" value="WW_dom_sf"/>
</dbReference>
<reference evidence="4" key="1">
    <citation type="submission" date="2021-02" db="EMBL/GenBank/DDBJ databases">
        <authorList>
            <person name="Nowell W R."/>
        </authorList>
    </citation>
    <scope>NUCLEOTIDE SEQUENCE</scope>
</reference>
<evidence type="ECO:0000256" key="2">
    <source>
        <dbReference type="SAM" id="MobiDB-lite"/>
    </source>
</evidence>
<dbReference type="CDD" id="cd00201">
    <property type="entry name" value="WW"/>
    <property type="match status" value="1"/>
</dbReference>
<dbReference type="Proteomes" id="UP000676336">
    <property type="component" value="Unassembled WGS sequence"/>
</dbReference>
<feature type="region of interest" description="Disordered" evidence="2">
    <location>
        <begin position="1"/>
        <end position="24"/>
    </location>
</feature>
<dbReference type="FunFam" id="2.20.70.10:FF:000049">
    <property type="entry name" value="Transcription elongation regulator 1-like"/>
    <property type="match status" value="1"/>
</dbReference>
<evidence type="ECO:0000259" key="3">
    <source>
        <dbReference type="PROSITE" id="PS50020"/>
    </source>
</evidence>
<dbReference type="SMART" id="SM00456">
    <property type="entry name" value="WW"/>
    <property type="match status" value="1"/>
</dbReference>
<name>A0A8S3JKG8_9BILA</name>
<dbReference type="InterPro" id="IPR057565">
    <property type="entry name" value="WW_TCRG1_3rd"/>
</dbReference>
<dbReference type="Pfam" id="PF23517">
    <property type="entry name" value="WW_TCERG1"/>
    <property type="match status" value="1"/>
</dbReference>
<organism evidence="4 5">
    <name type="scientific">Rotaria magnacalcarata</name>
    <dbReference type="NCBI Taxonomy" id="392030"/>
    <lineage>
        <taxon>Eukaryota</taxon>
        <taxon>Metazoa</taxon>
        <taxon>Spiralia</taxon>
        <taxon>Gnathifera</taxon>
        <taxon>Rotifera</taxon>
        <taxon>Eurotatoria</taxon>
        <taxon>Bdelloidea</taxon>
        <taxon>Philodinida</taxon>
        <taxon>Philodinidae</taxon>
        <taxon>Rotaria</taxon>
    </lineage>
</organism>
<evidence type="ECO:0000313" key="5">
    <source>
        <dbReference type="Proteomes" id="UP000676336"/>
    </source>
</evidence>
<dbReference type="GO" id="GO:0005634">
    <property type="term" value="C:nucleus"/>
    <property type="evidence" value="ECO:0007669"/>
    <property type="project" value="TreeGrafter"/>
</dbReference>
<dbReference type="GO" id="GO:0070063">
    <property type="term" value="F:RNA polymerase binding"/>
    <property type="evidence" value="ECO:0007669"/>
    <property type="project" value="InterPro"/>
</dbReference>
<dbReference type="InterPro" id="IPR001202">
    <property type="entry name" value="WW_dom"/>
</dbReference>
<comment type="caution">
    <text evidence="4">The sequence shown here is derived from an EMBL/GenBank/DDBJ whole genome shotgun (WGS) entry which is preliminary data.</text>
</comment>
<dbReference type="SUPFAM" id="SSF51045">
    <property type="entry name" value="WW domain"/>
    <property type="match status" value="1"/>
</dbReference>
<evidence type="ECO:0000313" key="4">
    <source>
        <dbReference type="EMBL" id="CAF5217733.1"/>
    </source>
</evidence>
<feature type="non-terminal residue" evidence="4">
    <location>
        <position position="1"/>
    </location>
</feature>
<feature type="domain" description="WW" evidence="3">
    <location>
        <begin position="31"/>
        <end position="60"/>
    </location>
</feature>
<sequence>GESGLGTDRNAIDDKSKGKARPISTKPISGTPWCIVWTSDQQVFFFNPTSRISLWDRPEELKGNHRIVKSGRTKLSSRLSHELLLH</sequence>
<dbReference type="AlphaFoldDB" id="A0A8S3JKG8"/>
<accession>A0A8S3JKG8</accession>
<dbReference type="EMBL" id="CAJOBI010345854">
    <property type="protein sequence ID" value="CAF5217733.1"/>
    <property type="molecule type" value="Genomic_DNA"/>
</dbReference>
<gene>
    <name evidence="4" type="ORF">SMN809_LOCUS80624</name>
</gene>
<dbReference type="InterPro" id="IPR045148">
    <property type="entry name" value="TCRG1-like"/>
</dbReference>